<dbReference type="Proteomes" id="UP001601976">
    <property type="component" value="Unassembled WGS sequence"/>
</dbReference>
<gene>
    <name evidence="3" type="ORF">ACFYWW_02250</name>
</gene>
<comment type="caution">
    <text evidence="3">The sequence shown here is derived from an EMBL/GenBank/DDBJ whole genome shotgun (WGS) entry which is preliminary data.</text>
</comment>
<keyword evidence="2" id="KW-0812">Transmembrane</keyword>
<evidence type="ECO:0000313" key="4">
    <source>
        <dbReference type="Proteomes" id="UP001601976"/>
    </source>
</evidence>
<reference evidence="3 4" key="1">
    <citation type="submission" date="2024-10" db="EMBL/GenBank/DDBJ databases">
        <title>The Natural Products Discovery Center: Release of the First 8490 Sequenced Strains for Exploring Actinobacteria Biosynthetic Diversity.</title>
        <authorList>
            <person name="Kalkreuter E."/>
            <person name="Kautsar S.A."/>
            <person name="Yang D."/>
            <person name="Bader C.D."/>
            <person name="Teijaro C.N."/>
            <person name="Fluegel L."/>
            <person name="Davis C.M."/>
            <person name="Simpson J.R."/>
            <person name="Lauterbach L."/>
            <person name="Steele A.D."/>
            <person name="Gui C."/>
            <person name="Meng S."/>
            <person name="Li G."/>
            <person name="Viehrig K."/>
            <person name="Ye F."/>
            <person name="Su P."/>
            <person name="Kiefer A.F."/>
            <person name="Nichols A."/>
            <person name="Cepeda A.J."/>
            <person name="Yan W."/>
            <person name="Fan B."/>
            <person name="Jiang Y."/>
            <person name="Adhikari A."/>
            <person name="Zheng C.-J."/>
            <person name="Schuster L."/>
            <person name="Cowan T.M."/>
            <person name="Smanski M.J."/>
            <person name="Chevrette M.G."/>
            <person name="De Carvalho L.P.S."/>
            <person name="Shen B."/>
        </authorList>
    </citation>
    <scope>NUCLEOTIDE SEQUENCE [LARGE SCALE GENOMIC DNA]</scope>
    <source>
        <strain evidence="3 4">NPDC003029</strain>
    </source>
</reference>
<proteinExistence type="predicted"/>
<protein>
    <submittedName>
        <fullName evidence="3">Uncharacterized protein</fullName>
    </submittedName>
</protein>
<keyword evidence="2" id="KW-1133">Transmembrane helix</keyword>
<sequence>MTLGDHGPYGSYPPPFPPPPPPPGRRTWLIAGGAVGALAVVSAVAVGAVLYVGKAGTADTPSASSSFSSSPSAAPAPSVRAALPSDAPAALPSLLARPVVRPSQAFPEKTVRLADGAVYHRVDVGTTTECERGMSQELAGIIAQGGGCLQLTSALFTDAERRSQVTVGVLSLKRAEDAASVFGMVSMDPVTYQVVSLDPPSEAGLPTVPPGSAGVFRRLMTVRSVVFSNAQWADGSETREAELTEQATELLTYVNGNVTAHEQGKASAGSG</sequence>
<accession>A0ABW6R943</accession>
<feature type="region of interest" description="Disordered" evidence="1">
    <location>
        <begin position="59"/>
        <end position="80"/>
    </location>
</feature>
<keyword evidence="4" id="KW-1185">Reference proteome</keyword>
<dbReference type="RefSeq" id="WP_387893376.1">
    <property type="nucleotide sequence ID" value="NZ_JBIAPK010000001.1"/>
</dbReference>
<keyword evidence="2" id="KW-0472">Membrane</keyword>
<feature type="transmembrane region" description="Helical" evidence="2">
    <location>
        <begin position="28"/>
        <end position="52"/>
    </location>
</feature>
<evidence type="ECO:0000256" key="2">
    <source>
        <dbReference type="SAM" id="Phobius"/>
    </source>
</evidence>
<organism evidence="3 4">
    <name type="scientific">Streptomyces flavidovirens</name>
    <dbReference type="NCBI Taxonomy" id="67298"/>
    <lineage>
        <taxon>Bacteria</taxon>
        <taxon>Bacillati</taxon>
        <taxon>Actinomycetota</taxon>
        <taxon>Actinomycetes</taxon>
        <taxon>Kitasatosporales</taxon>
        <taxon>Streptomycetaceae</taxon>
        <taxon>Streptomyces</taxon>
    </lineage>
</organism>
<feature type="compositionally biased region" description="Pro residues" evidence="1">
    <location>
        <begin position="11"/>
        <end position="24"/>
    </location>
</feature>
<feature type="region of interest" description="Disordered" evidence="1">
    <location>
        <begin position="1"/>
        <end position="24"/>
    </location>
</feature>
<dbReference type="EMBL" id="JBIAPK010000001">
    <property type="protein sequence ID" value="MFF3337548.1"/>
    <property type="molecule type" value="Genomic_DNA"/>
</dbReference>
<evidence type="ECO:0000256" key="1">
    <source>
        <dbReference type="SAM" id="MobiDB-lite"/>
    </source>
</evidence>
<evidence type="ECO:0000313" key="3">
    <source>
        <dbReference type="EMBL" id="MFF3337548.1"/>
    </source>
</evidence>
<name>A0ABW6R943_9ACTN</name>